<organism evidence="8 9">
    <name type="scientific">candidate division GN15 bacterium</name>
    <dbReference type="NCBI Taxonomy" id="2072418"/>
    <lineage>
        <taxon>Bacteria</taxon>
        <taxon>candidate division GN15</taxon>
    </lineage>
</organism>
<dbReference type="InterPro" id="IPR011343">
    <property type="entry name" value="DeoC"/>
</dbReference>
<dbReference type="GO" id="GO:0009264">
    <property type="term" value="P:deoxyribonucleotide catabolic process"/>
    <property type="evidence" value="ECO:0007669"/>
    <property type="project" value="UniProtKB-UniRule"/>
</dbReference>
<gene>
    <name evidence="7 8" type="primary">deoC</name>
    <name evidence="8" type="ORF">C3F09_09400</name>
</gene>
<dbReference type="Gene3D" id="3.20.20.70">
    <property type="entry name" value="Aldolase class I"/>
    <property type="match status" value="1"/>
</dbReference>
<evidence type="ECO:0000313" key="9">
    <source>
        <dbReference type="Proteomes" id="UP000250918"/>
    </source>
</evidence>
<sequence length="223" mass="23835">MTLSPRNLARSIDHTILRNNATEEDIRIACSQALEYHFFGVVVNPVWVRRASELLAGSEVRVISVAGFPLGANRTDIKVAEAAEAVEDGAHEIDMVADIGKLCADRFLEAEAEIRKVRRNLPPTVLLKVIIEASQLTADRQKDAVNAVINAGAQFVKTGTGYSEPVTVKQVRTLVTAAGGRIAVKASGGIRKLSECLEFLEAGATRLGTSGSVDIMRHCGSAG</sequence>
<evidence type="ECO:0000256" key="1">
    <source>
        <dbReference type="ARBA" id="ARBA00010936"/>
    </source>
</evidence>
<comment type="pathway">
    <text evidence="7">Carbohydrate degradation; 2-deoxy-D-ribose 1-phosphate degradation; D-glyceraldehyde 3-phosphate and acetaldehyde from 2-deoxy-alpha-D-ribose 1-phosphate: step 2/2.</text>
</comment>
<comment type="similarity">
    <text evidence="1 7">Belongs to the DeoC/FbaB aldolase family. DeoC type 1 subfamily.</text>
</comment>
<dbReference type="NCBIfam" id="TIGR00126">
    <property type="entry name" value="deoC"/>
    <property type="match status" value="1"/>
</dbReference>
<reference evidence="8 9" key="1">
    <citation type="journal article" date="2018" name="ISME J.">
        <title>A methanotrophic archaeon couples anaerobic oxidation of methane to Fe(III) reduction.</title>
        <authorList>
            <person name="Cai C."/>
            <person name="Leu A.O."/>
            <person name="Xie G.J."/>
            <person name="Guo J."/>
            <person name="Feng Y."/>
            <person name="Zhao J.X."/>
            <person name="Tyson G.W."/>
            <person name="Yuan Z."/>
            <person name="Hu S."/>
        </authorList>
    </citation>
    <scope>NUCLEOTIDE SEQUENCE [LARGE SCALE GENOMIC DNA]</scope>
    <source>
        <strain evidence="8">FeB_12</strain>
    </source>
</reference>
<evidence type="ECO:0000256" key="6">
    <source>
        <dbReference type="ARBA" id="ARBA00056337"/>
    </source>
</evidence>
<protein>
    <recommendedName>
        <fullName evidence="7">Deoxyribose-phosphate aldolase</fullName>
        <shortName evidence="7">DERA</shortName>
        <ecNumber evidence="7">4.1.2.4</ecNumber>
    </recommendedName>
    <alternativeName>
        <fullName evidence="7">2-deoxy-D-ribose 5-phosphate aldolase</fullName>
    </alternativeName>
    <alternativeName>
        <fullName evidence="7">Phosphodeoxyriboaldolase</fullName>
        <shortName evidence="7">Deoxyriboaldolase</shortName>
    </alternativeName>
</protein>
<dbReference type="Pfam" id="PF01791">
    <property type="entry name" value="DeoC"/>
    <property type="match status" value="1"/>
</dbReference>
<dbReference type="PANTHER" id="PTHR10889:SF1">
    <property type="entry name" value="DEOXYRIBOSE-PHOSPHATE ALDOLASE"/>
    <property type="match status" value="1"/>
</dbReference>
<feature type="active site" description="Proton donor/acceptor" evidence="7">
    <location>
        <position position="94"/>
    </location>
</feature>
<dbReference type="FunFam" id="3.20.20.70:FF:000044">
    <property type="entry name" value="Deoxyribose-phosphate aldolase"/>
    <property type="match status" value="1"/>
</dbReference>
<keyword evidence="3 7" id="KW-0456">Lyase</keyword>
<dbReference type="EMBL" id="PQAP01000151">
    <property type="protein sequence ID" value="PWB70220.1"/>
    <property type="molecule type" value="Genomic_DNA"/>
</dbReference>
<dbReference type="HAMAP" id="MF_00114">
    <property type="entry name" value="DeoC_type1"/>
    <property type="match status" value="1"/>
</dbReference>
<dbReference type="Proteomes" id="UP000250918">
    <property type="component" value="Unassembled WGS sequence"/>
</dbReference>
<evidence type="ECO:0000256" key="2">
    <source>
        <dbReference type="ARBA" id="ARBA00022490"/>
    </source>
</evidence>
<dbReference type="PANTHER" id="PTHR10889">
    <property type="entry name" value="DEOXYRIBOSE-PHOSPHATE ALDOLASE"/>
    <property type="match status" value="1"/>
</dbReference>
<dbReference type="EC" id="4.1.2.4" evidence="7"/>
<feature type="active site" description="Proton donor/acceptor" evidence="7">
    <location>
        <position position="185"/>
    </location>
</feature>
<accession>A0A855X0P4</accession>
<evidence type="ECO:0000256" key="3">
    <source>
        <dbReference type="ARBA" id="ARBA00023239"/>
    </source>
</evidence>
<evidence type="ECO:0000256" key="4">
    <source>
        <dbReference type="ARBA" id="ARBA00023270"/>
    </source>
</evidence>
<proteinExistence type="inferred from homology"/>
<evidence type="ECO:0000256" key="5">
    <source>
        <dbReference type="ARBA" id="ARBA00048791"/>
    </source>
</evidence>
<dbReference type="GO" id="GO:0006018">
    <property type="term" value="P:2-deoxyribose 1-phosphate catabolic process"/>
    <property type="evidence" value="ECO:0007669"/>
    <property type="project" value="UniProtKB-UniRule"/>
</dbReference>
<comment type="caution">
    <text evidence="8">The sequence shown here is derived from an EMBL/GenBank/DDBJ whole genome shotgun (WGS) entry which is preliminary data.</text>
</comment>
<feature type="active site" description="Schiff-base intermediate with acetaldehyde" evidence="7">
    <location>
        <position position="157"/>
    </location>
</feature>
<dbReference type="CDD" id="cd00959">
    <property type="entry name" value="DeoC"/>
    <property type="match status" value="1"/>
</dbReference>
<evidence type="ECO:0000256" key="7">
    <source>
        <dbReference type="HAMAP-Rule" id="MF_00114"/>
    </source>
</evidence>
<dbReference type="SMART" id="SM01133">
    <property type="entry name" value="DeoC"/>
    <property type="match status" value="1"/>
</dbReference>
<comment type="function">
    <text evidence="6 7">Catalyzes a reversible aldol reaction between acetaldehyde and D-glyceraldehyde 3-phosphate to generate 2-deoxy-D-ribose 5-phosphate.</text>
</comment>
<dbReference type="UniPathway" id="UPA00002">
    <property type="reaction ID" value="UER00468"/>
</dbReference>
<dbReference type="InterPro" id="IPR002915">
    <property type="entry name" value="DeoC/FbaB/LacD_aldolase"/>
</dbReference>
<dbReference type="GO" id="GO:0004139">
    <property type="term" value="F:deoxyribose-phosphate aldolase activity"/>
    <property type="evidence" value="ECO:0007669"/>
    <property type="project" value="UniProtKB-UniRule"/>
</dbReference>
<dbReference type="GO" id="GO:0005737">
    <property type="term" value="C:cytoplasm"/>
    <property type="evidence" value="ECO:0007669"/>
    <property type="project" value="UniProtKB-SubCell"/>
</dbReference>
<dbReference type="InterPro" id="IPR028581">
    <property type="entry name" value="DeoC_typeI"/>
</dbReference>
<dbReference type="GO" id="GO:0016052">
    <property type="term" value="P:carbohydrate catabolic process"/>
    <property type="evidence" value="ECO:0007669"/>
    <property type="project" value="TreeGrafter"/>
</dbReference>
<keyword evidence="2 7" id="KW-0963">Cytoplasm</keyword>
<dbReference type="AlphaFoldDB" id="A0A855X0P4"/>
<name>A0A855X0P4_9BACT</name>
<comment type="subcellular location">
    <subcellularLocation>
        <location evidence="7">Cytoplasm</location>
    </subcellularLocation>
</comment>
<keyword evidence="4 7" id="KW-0704">Schiff base</keyword>
<dbReference type="PIRSF" id="PIRSF001357">
    <property type="entry name" value="DeoC"/>
    <property type="match status" value="1"/>
</dbReference>
<evidence type="ECO:0000313" key="8">
    <source>
        <dbReference type="EMBL" id="PWB70220.1"/>
    </source>
</evidence>
<comment type="catalytic activity">
    <reaction evidence="5 7">
        <text>2-deoxy-D-ribose 5-phosphate = D-glyceraldehyde 3-phosphate + acetaldehyde</text>
        <dbReference type="Rhea" id="RHEA:12821"/>
        <dbReference type="ChEBI" id="CHEBI:15343"/>
        <dbReference type="ChEBI" id="CHEBI:59776"/>
        <dbReference type="ChEBI" id="CHEBI:62877"/>
        <dbReference type="EC" id="4.1.2.4"/>
    </reaction>
</comment>
<dbReference type="SUPFAM" id="SSF51569">
    <property type="entry name" value="Aldolase"/>
    <property type="match status" value="1"/>
</dbReference>
<dbReference type="InterPro" id="IPR013785">
    <property type="entry name" value="Aldolase_TIM"/>
</dbReference>